<keyword evidence="2" id="KW-1185">Reference proteome</keyword>
<dbReference type="EMBL" id="JMIR01000040">
    <property type="protein sequence ID" value="KEO81308.1"/>
    <property type="molecule type" value="Genomic_DNA"/>
</dbReference>
<evidence type="ECO:0000313" key="2">
    <source>
        <dbReference type="Proteomes" id="UP000027931"/>
    </source>
</evidence>
<protein>
    <recommendedName>
        <fullName evidence="3">Transposase (putative) YhgA-like domain-containing protein</fullName>
    </recommendedName>
</protein>
<comment type="caution">
    <text evidence="1">The sequence shown here is derived from an EMBL/GenBank/DDBJ whole genome shotgun (WGS) entry which is preliminary data.</text>
</comment>
<proteinExistence type="predicted"/>
<gene>
    <name evidence="1" type="ORF">EL26_21380</name>
</gene>
<organism evidence="1 2">
    <name type="scientific">Tumebacillus flagellatus</name>
    <dbReference type="NCBI Taxonomy" id="1157490"/>
    <lineage>
        <taxon>Bacteria</taxon>
        <taxon>Bacillati</taxon>
        <taxon>Bacillota</taxon>
        <taxon>Bacilli</taxon>
        <taxon>Bacillales</taxon>
        <taxon>Alicyclobacillaceae</taxon>
        <taxon>Tumebacillus</taxon>
    </lineage>
</organism>
<sequence length="369" mass="43068">MKADESLKTLFHLSSKPIVALLNGLFGETFDPETASVESLNTEFVNGEMDTIYADSRIRVTDLQESKEFHIEFQTKNDASMIVRMFEYGFQVAKGSTQRVEDQLVVRFPPQLVIYLEQGPLSADFLSCLVQFPPYEQSDLYEYKVPVKRYWEFNAEDFKGQMFALLPFQVFTYRKAIAKIVNDQDLTESHKKRLVHQELLRLKECIEQSHDSILEVHRQRLITDDDVNKMSTVIFNLSRHLYNKFEAYYDSFFLEVEKMVKSMFDVNLLKQAREEAMRDGRNEGIREGLKEGIREGRKEGLKEGLKEGRIEGQHKLLLSQFSLRNFLDDRVREYILQVTDEAEIQRLSSLLLTANSKQEILQHIGVDEH</sequence>
<dbReference type="eggNOG" id="COG5464">
    <property type="taxonomic scope" value="Bacteria"/>
</dbReference>
<evidence type="ECO:0000313" key="1">
    <source>
        <dbReference type="EMBL" id="KEO81308.1"/>
    </source>
</evidence>
<reference evidence="1 2" key="1">
    <citation type="journal article" date="2013" name="Int. J. Syst. Evol. Microbiol.">
        <title>Tumebacillus flagellatus sp. nov., an alpha-amylase/pullulanase-producing bacterium isolated from cassava wastewater.</title>
        <authorList>
            <person name="Wang Q."/>
            <person name="Xie N."/>
            <person name="Qin Y."/>
            <person name="Shen N."/>
            <person name="Zhu J."/>
            <person name="Mi H."/>
            <person name="Huang R."/>
        </authorList>
    </citation>
    <scope>NUCLEOTIDE SEQUENCE [LARGE SCALE GENOMIC DNA]</scope>
    <source>
        <strain evidence="1 2">GST4</strain>
    </source>
</reference>
<accession>A0A074LN85</accession>
<dbReference type="STRING" id="1157490.EL26_21380"/>
<dbReference type="Proteomes" id="UP000027931">
    <property type="component" value="Unassembled WGS sequence"/>
</dbReference>
<evidence type="ECO:0008006" key="3">
    <source>
        <dbReference type="Google" id="ProtNLM"/>
    </source>
</evidence>
<name>A0A074LN85_9BACL</name>
<dbReference type="AlphaFoldDB" id="A0A074LN85"/>